<evidence type="ECO:0000313" key="5">
    <source>
        <dbReference type="Proteomes" id="UP000657739"/>
    </source>
</evidence>
<dbReference type="EMBL" id="JACXSV010000009">
    <property type="protein sequence ID" value="MBD3722210.1"/>
    <property type="molecule type" value="Genomic_DNA"/>
</dbReference>
<dbReference type="Proteomes" id="UP000598328">
    <property type="component" value="Unassembled WGS sequence"/>
</dbReference>
<dbReference type="EMBL" id="JACXTE010000001">
    <property type="protein sequence ID" value="MBD3708590.1"/>
    <property type="molecule type" value="Genomic_DNA"/>
</dbReference>
<accession>A0A927DK39</accession>
<comment type="caution">
    <text evidence="1">The sequence shown here is derived from an EMBL/GenBank/DDBJ whole genome shotgun (WGS) entry which is preliminary data.</text>
</comment>
<gene>
    <name evidence="4" type="ORF">IE978_07190</name>
    <name evidence="3" type="ORF">IE979_10675</name>
    <name evidence="1" type="ORF">IE987_25740</name>
    <name evidence="2" type="ORF">IE996_25975</name>
</gene>
<dbReference type="Pfam" id="PF10083">
    <property type="entry name" value="DUF2321"/>
    <property type="match status" value="1"/>
</dbReference>
<dbReference type="AlphaFoldDB" id="A0A927DK39"/>
<evidence type="ECO:0000313" key="3">
    <source>
        <dbReference type="EMBL" id="MBD3715945.1"/>
    </source>
</evidence>
<dbReference type="Proteomes" id="UP000616340">
    <property type="component" value="Unassembled WGS sequence"/>
</dbReference>
<dbReference type="InterPro" id="IPR016891">
    <property type="entry name" value="DUF2321"/>
</dbReference>
<evidence type="ECO:0000313" key="4">
    <source>
        <dbReference type="EMBL" id="MBD3722210.1"/>
    </source>
</evidence>
<reference evidence="1" key="1">
    <citation type="submission" date="2020-07" db="EMBL/GenBank/DDBJ databases">
        <title>Clinical and genomic characterization of carbapenemase-producing Enterobacterales causing secondary infections during the COVID-19 crisis at a New York City hospital.</title>
        <authorList>
            <person name="Gomez-Simmonds A."/>
            <person name="Annavajhala M.K."/>
            <person name="Uhlemann A.-C."/>
        </authorList>
    </citation>
    <scope>NUCLEOTIDE SEQUENCE</scope>
    <source>
        <strain evidence="4">KP1826</strain>
        <strain evidence="3">KP1827</strain>
        <strain evidence="1">NK1593</strain>
        <strain evidence="2">NK1677</strain>
    </source>
</reference>
<proteinExistence type="predicted"/>
<dbReference type="EMBL" id="JACXSW010000013">
    <property type="protein sequence ID" value="MBD3715945.1"/>
    <property type="molecule type" value="Genomic_DNA"/>
</dbReference>
<evidence type="ECO:0000313" key="1">
    <source>
        <dbReference type="EMBL" id="MBD3708590.1"/>
    </source>
</evidence>
<dbReference type="Proteomes" id="UP000639195">
    <property type="component" value="Unassembled WGS sequence"/>
</dbReference>
<protein>
    <submittedName>
        <fullName evidence="1">DUF2321 domain-containing protein</fullName>
    </submittedName>
</protein>
<organism evidence="1 5">
    <name type="scientific">Klebsiella pneumoniae</name>
    <dbReference type="NCBI Taxonomy" id="573"/>
    <lineage>
        <taxon>Bacteria</taxon>
        <taxon>Pseudomonadati</taxon>
        <taxon>Pseudomonadota</taxon>
        <taxon>Gammaproteobacteria</taxon>
        <taxon>Enterobacterales</taxon>
        <taxon>Enterobacteriaceae</taxon>
        <taxon>Klebsiella/Raoultella group</taxon>
        <taxon>Klebsiella</taxon>
        <taxon>Klebsiella pneumoniae complex</taxon>
    </lineage>
</organism>
<name>A0A927DK39_KLEPN</name>
<dbReference type="EMBL" id="JACXTN010000001">
    <property type="protein sequence ID" value="MBD3709794.1"/>
    <property type="molecule type" value="Genomic_DNA"/>
</dbReference>
<dbReference type="Proteomes" id="UP000657739">
    <property type="component" value="Unassembled WGS sequence"/>
</dbReference>
<sequence length="45" mass="5092">MGHYDIQQVCLNGHQVTANYSSSPEFRRDFCATCGGKNDYAMPFM</sequence>
<evidence type="ECO:0000313" key="2">
    <source>
        <dbReference type="EMBL" id="MBD3709794.1"/>
    </source>
</evidence>